<accession>A0AAD7ZSH5</accession>
<dbReference type="PANTHER" id="PTHR12461:SF99">
    <property type="entry name" value="BIFUNCTIONAL PEPTIDASE AND (3S)-LYSYL HYDROXYLASE JMJD7"/>
    <property type="match status" value="1"/>
</dbReference>
<keyword evidence="3" id="KW-1185">Reference proteome</keyword>
<evidence type="ECO:0000313" key="2">
    <source>
        <dbReference type="EMBL" id="KAJ9586024.1"/>
    </source>
</evidence>
<dbReference type="Proteomes" id="UP001233999">
    <property type="component" value="Unassembled WGS sequence"/>
</dbReference>
<dbReference type="InterPro" id="IPR041667">
    <property type="entry name" value="Cupin_8"/>
</dbReference>
<proteinExistence type="predicted"/>
<name>A0AAD7ZSH5_DIPPU</name>
<dbReference type="Gene3D" id="2.60.120.10">
    <property type="entry name" value="Jelly Rolls"/>
    <property type="match status" value="1"/>
</dbReference>
<gene>
    <name evidence="2" type="ORF">L9F63_020321</name>
</gene>
<sequence length="236" mass="27233">MSYDKVIEEAFDVLSSEARSLFLQSEVPTVDSISALEFYRNYVGTNRPVLVKGAVNHWPAIKKWKMQYLRELIGSKSVKVAVTPNGYSDSIGLKYVTNKRNELVPKEYFVLPEERNMTMSYFIDILQRREKYSGIFYLQEQNSNLTKNFQELLPDIESEIPWASEAFGEAPDAVNLWIGDSRAVTSLHKDPYENIYCVVSGYKDFILFPPSDRPWIPHKRYPVGTYKETESGIFEA</sequence>
<dbReference type="SUPFAM" id="SSF51197">
    <property type="entry name" value="Clavaminate synthase-like"/>
    <property type="match status" value="1"/>
</dbReference>
<dbReference type="AlphaFoldDB" id="A0AAD7ZSH5"/>
<comment type="caution">
    <text evidence="2">The sequence shown here is derived from an EMBL/GenBank/DDBJ whole genome shotgun (WGS) entry which is preliminary data.</text>
</comment>
<protein>
    <recommendedName>
        <fullName evidence="1">JmjC domain-containing protein</fullName>
    </recommendedName>
</protein>
<dbReference type="InterPro" id="IPR014710">
    <property type="entry name" value="RmlC-like_jellyroll"/>
</dbReference>
<feature type="non-terminal residue" evidence="2">
    <location>
        <position position="1"/>
    </location>
</feature>
<dbReference type="Pfam" id="PF13621">
    <property type="entry name" value="Cupin_8"/>
    <property type="match status" value="1"/>
</dbReference>
<evidence type="ECO:0000313" key="3">
    <source>
        <dbReference type="Proteomes" id="UP001233999"/>
    </source>
</evidence>
<reference evidence="2" key="2">
    <citation type="submission" date="2023-05" db="EMBL/GenBank/DDBJ databases">
        <authorList>
            <person name="Fouks B."/>
        </authorList>
    </citation>
    <scope>NUCLEOTIDE SEQUENCE</scope>
    <source>
        <strain evidence="2">Stay&amp;Tobe</strain>
        <tissue evidence="2">Testes</tissue>
    </source>
</reference>
<dbReference type="EMBL" id="JASPKZ010007223">
    <property type="protein sequence ID" value="KAJ9586024.1"/>
    <property type="molecule type" value="Genomic_DNA"/>
</dbReference>
<evidence type="ECO:0000259" key="1">
    <source>
        <dbReference type="PROSITE" id="PS51184"/>
    </source>
</evidence>
<dbReference type="InterPro" id="IPR003347">
    <property type="entry name" value="JmjC_dom"/>
</dbReference>
<dbReference type="PROSITE" id="PS51184">
    <property type="entry name" value="JMJC"/>
    <property type="match status" value="1"/>
</dbReference>
<feature type="domain" description="JmjC" evidence="1">
    <location>
        <begin position="142"/>
        <end position="236"/>
    </location>
</feature>
<dbReference type="PANTHER" id="PTHR12461">
    <property type="entry name" value="HYPOXIA-INDUCIBLE FACTOR 1 ALPHA INHIBITOR-RELATED"/>
    <property type="match status" value="1"/>
</dbReference>
<reference evidence="2" key="1">
    <citation type="journal article" date="2023" name="IScience">
        <title>Live-bearing cockroach genome reveals convergent evolutionary mechanisms linked to viviparity in insects and beyond.</title>
        <authorList>
            <person name="Fouks B."/>
            <person name="Harrison M.C."/>
            <person name="Mikhailova A.A."/>
            <person name="Marchal E."/>
            <person name="English S."/>
            <person name="Carruthers M."/>
            <person name="Jennings E.C."/>
            <person name="Chiamaka E.L."/>
            <person name="Frigard R.A."/>
            <person name="Pippel M."/>
            <person name="Attardo G.M."/>
            <person name="Benoit J.B."/>
            <person name="Bornberg-Bauer E."/>
            <person name="Tobe S.S."/>
        </authorList>
    </citation>
    <scope>NUCLEOTIDE SEQUENCE</scope>
    <source>
        <strain evidence="2">Stay&amp;Tobe</strain>
    </source>
</reference>
<organism evidence="2 3">
    <name type="scientific">Diploptera punctata</name>
    <name type="common">Pacific beetle cockroach</name>
    <dbReference type="NCBI Taxonomy" id="6984"/>
    <lineage>
        <taxon>Eukaryota</taxon>
        <taxon>Metazoa</taxon>
        <taxon>Ecdysozoa</taxon>
        <taxon>Arthropoda</taxon>
        <taxon>Hexapoda</taxon>
        <taxon>Insecta</taxon>
        <taxon>Pterygota</taxon>
        <taxon>Neoptera</taxon>
        <taxon>Polyneoptera</taxon>
        <taxon>Dictyoptera</taxon>
        <taxon>Blattodea</taxon>
        <taxon>Blaberoidea</taxon>
        <taxon>Blaberidae</taxon>
        <taxon>Diplopterinae</taxon>
        <taxon>Diploptera</taxon>
    </lineage>
</organism>